<evidence type="ECO:0000256" key="8">
    <source>
        <dbReference type="ARBA" id="ARBA00072105"/>
    </source>
</evidence>
<dbReference type="InterPro" id="IPR017871">
    <property type="entry name" value="ABC_transporter-like_CS"/>
</dbReference>
<evidence type="ECO:0000256" key="6">
    <source>
        <dbReference type="ARBA" id="ARBA00056091"/>
    </source>
</evidence>
<dbReference type="Gene3D" id="3.40.50.300">
    <property type="entry name" value="P-loop containing nucleotide triphosphate hydrolases"/>
    <property type="match status" value="1"/>
</dbReference>
<evidence type="ECO:0000256" key="5">
    <source>
        <dbReference type="ARBA" id="ARBA00050305"/>
    </source>
</evidence>
<dbReference type="PATRIC" id="fig|1121353.3.peg.2104"/>
<evidence type="ECO:0000256" key="4">
    <source>
        <dbReference type="ARBA" id="ARBA00022840"/>
    </source>
</evidence>
<dbReference type="EMBL" id="CP004354">
    <property type="protein sequence ID" value="AGG67496.1"/>
    <property type="molecule type" value="Genomic_DNA"/>
</dbReference>
<dbReference type="AlphaFoldDB" id="M1TTH7"/>
<evidence type="ECO:0000259" key="11">
    <source>
        <dbReference type="PROSITE" id="PS50893"/>
    </source>
</evidence>
<comment type="function">
    <text evidence="6">Part of the ABC transporter complex LpqY-SugA-SugB-SugC, which is highly specific for uptake of trehalose. Involved in the recycling of extracellular trehalose released from trehalose-containing molecules synthesized by M.tuberculosis. Trehalose uptake is essential for virulence. Responsible for energy coupling to the transport system.</text>
</comment>
<dbReference type="Pfam" id="PF17912">
    <property type="entry name" value="OB_MalK"/>
    <property type="match status" value="1"/>
</dbReference>
<dbReference type="InterPro" id="IPR008995">
    <property type="entry name" value="Mo/tungstate-bd_C_term_dom"/>
</dbReference>
<evidence type="ECO:0000256" key="10">
    <source>
        <dbReference type="ARBA" id="ARBA00082626"/>
    </source>
</evidence>
<name>M1TTH7_9CORY</name>
<evidence type="ECO:0000313" key="13">
    <source>
        <dbReference type="Proteomes" id="UP000011760"/>
    </source>
</evidence>
<dbReference type="KEGG" id="ccn:H924_10320"/>
<keyword evidence="13" id="KW-1185">Reference proteome</keyword>
<dbReference type="Proteomes" id="UP000011760">
    <property type="component" value="Chromosome"/>
</dbReference>
<dbReference type="PANTHER" id="PTHR43875:SF1">
    <property type="entry name" value="OSMOPROTECTIVE COMPOUNDS UPTAKE ATP-BINDING PROTEIN GGTA"/>
    <property type="match status" value="1"/>
</dbReference>
<dbReference type="FunFam" id="3.40.50.300:FF:000042">
    <property type="entry name" value="Maltose/maltodextrin ABC transporter, ATP-binding protein"/>
    <property type="match status" value="1"/>
</dbReference>
<dbReference type="STRING" id="1121353.H924_10320"/>
<evidence type="ECO:0000256" key="1">
    <source>
        <dbReference type="ARBA" id="ARBA00004515"/>
    </source>
</evidence>
<dbReference type="InterPro" id="IPR047641">
    <property type="entry name" value="ABC_transpr_MalK/UgpC-like"/>
</dbReference>
<dbReference type="GO" id="GO:0005524">
    <property type="term" value="F:ATP binding"/>
    <property type="evidence" value="ECO:0007669"/>
    <property type="project" value="UniProtKB-KW"/>
</dbReference>
<evidence type="ECO:0000256" key="3">
    <source>
        <dbReference type="ARBA" id="ARBA00022741"/>
    </source>
</evidence>
<reference evidence="12 13" key="1">
    <citation type="submission" date="2013-02" db="EMBL/GenBank/DDBJ databases">
        <title>The complete genome sequence of Corynebacterium callunae DSM 20147.</title>
        <authorList>
            <person name="Ruckert C."/>
            <person name="Albersmeier A."/>
            <person name="Kalinowski J."/>
        </authorList>
    </citation>
    <scope>NUCLEOTIDE SEQUENCE [LARGE SCALE GENOMIC DNA]</scope>
    <source>
        <strain evidence="12 13">DSM 20147</strain>
    </source>
</reference>
<keyword evidence="3" id="KW-0547">Nucleotide-binding</keyword>
<organism evidence="12 13">
    <name type="scientific">Corynebacterium callunae DSM 20147</name>
    <dbReference type="NCBI Taxonomy" id="1121353"/>
    <lineage>
        <taxon>Bacteria</taxon>
        <taxon>Bacillati</taxon>
        <taxon>Actinomycetota</taxon>
        <taxon>Actinomycetes</taxon>
        <taxon>Mycobacteriales</taxon>
        <taxon>Corynebacteriaceae</taxon>
        <taxon>Corynebacterium</taxon>
    </lineage>
</organism>
<keyword evidence="4 12" id="KW-0067">ATP-binding</keyword>
<evidence type="ECO:0000256" key="2">
    <source>
        <dbReference type="ARBA" id="ARBA00022448"/>
    </source>
</evidence>
<dbReference type="GO" id="GO:0140359">
    <property type="term" value="F:ABC-type transporter activity"/>
    <property type="evidence" value="ECO:0007669"/>
    <property type="project" value="UniProtKB-ARBA"/>
</dbReference>
<comment type="subunit">
    <text evidence="7">Monomer. Homodimerizes in the presence of ATP. The complex is composed of two ATP-binding proteins (SugC), two transmembrane proteins (SugA and SugB) and a solute-binding protein (LpqY).</text>
</comment>
<dbReference type="InterPro" id="IPR040582">
    <property type="entry name" value="OB_MalK-like"/>
</dbReference>
<evidence type="ECO:0000313" key="12">
    <source>
        <dbReference type="EMBL" id="AGG67496.1"/>
    </source>
</evidence>
<dbReference type="Pfam" id="PF00005">
    <property type="entry name" value="ABC_tran"/>
    <property type="match status" value="1"/>
</dbReference>
<dbReference type="PROSITE" id="PS00211">
    <property type="entry name" value="ABC_TRANSPORTER_1"/>
    <property type="match status" value="1"/>
</dbReference>
<gene>
    <name evidence="12" type="ORF">H924_10320</name>
</gene>
<dbReference type="PROSITE" id="PS50893">
    <property type="entry name" value="ABC_TRANSPORTER_2"/>
    <property type="match status" value="1"/>
</dbReference>
<proteinExistence type="predicted"/>
<protein>
    <recommendedName>
        <fullName evidence="8">Trehalose import ATP-binding protein SugC</fullName>
    </recommendedName>
    <alternativeName>
        <fullName evidence="10">Nucleotide-binding domain of SugABC transporter</fullName>
    </alternativeName>
    <alternativeName>
        <fullName evidence="9">SugABC transporter ATPase SugC</fullName>
    </alternativeName>
</protein>
<comment type="subcellular location">
    <subcellularLocation>
        <location evidence="1">Cell inner membrane</location>
        <topology evidence="1">Peripheral membrane protein</topology>
        <orientation evidence="1">Cytoplasmic side</orientation>
    </subcellularLocation>
</comment>
<dbReference type="InterPro" id="IPR003439">
    <property type="entry name" value="ABC_transporter-like_ATP-bd"/>
</dbReference>
<dbReference type="SUPFAM" id="SSF52540">
    <property type="entry name" value="P-loop containing nucleoside triphosphate hydrolases"/>
    <property type="match status" value="1"/>
</dbReference>
<dbReference type="Gene3D" id="2.40.50.100">
    <property type="match status" value="1"/>
</dbReference>
<dbReference type="GO" id="GO:0016887">
    <property type="term" value="F:ATP hydrolysis activity"/>
    <property type="evidence" value="ECO:0007669"/>
    <property type="project" value="InterPro"/>
</dbReference>
<evidence type="ECO:0000256" key="9">
    <source>
        <dbReference type="ARBA" id="ARBA00080647"/>
    </source>
</evidence>
<feature type="domain" description="ABC transporter" evidence="11">
    <location>
        <begin position="1"/>
        <end position="156"/>
    </location>
</feature>
<dbReference type="InterPro" id="IPR027417">
    <property type="entry name" value="P-loop_NTPase"/>
</dbReference>
<comment type="catalytic activity">
    <reaction evidence="5">
        <text>alpha,alpha-trehalose(out) + ATP + H2O = alpha,alpha-trehalose(in) + ADP + phosphate + H(+)</text>
        <dbReference type="Rhea" id="RHEA:75203"/>
        <dbReference type="ChEBI" id="CHEBI:15377"/>
        <dbReference type="ChEBI" id="CHEBI:15378"/>
        <dbReference type="ChEBI" id="CHEBI:16551"/>
        <dbReference type="ChEBI" id="CHEBI:30616"/>
        <dbReference type="ChEBI" id="CHEBI:43474"/>
        <dbReference type="ChEBI" id="CHEBI:456216"/>
    </reaction>
</comment>
<evidence type="ECO:0000256" key="7">
    <source>
        <dbReference type="ARBA" id="ARBA00063658"/>
    </source>
</evidence>
<dbReference type="GO" id="GO:0055052">
    <property type="term" value="C:ATP-binding cassette (ABC) transporter complex, substrate-binding subunit-containing"/>
    <property type="evidence" value="ECO:0007669"/>
    <property type="project" value="TreeGrafter"/>
</dbReference>
<dbReference type="HOGENOM" id="CLU_000604_1_1_11"/>
<dbReference type="SUPFAM" id="SSF50331">
    <property type="entry name" value="MOP-like"/>
    <property type="match status" value="1"/>
</dbReference>
<accession>M1TTH7</accession>
<keyword evidence="2" id="KW-0813">Transport</keyword>
<dbReference type="PANTHER" id="PTHR43875">
    <property type="entry name" value="MALTODEXTRIN IMPORT ATP-BINDING PROTEIN MSMX"/>
    <property type="match status" value="1"/>
</dbReference>
<sequence length="296" mass="31894">MVFQNYALYPHMTVGENMGFALKIAGKSQDEINKRVDEAAATLGLTEFLERKPKALSGGQRQRVAMGRAIVRNPQVFLMDEPLSNLDAKLRVQTRTQIAALQRKLGVTTVYVTHDQTEALTMGDRIAVLKDGYLQQVGAPRELYDRPANVFVAGFIGSPAMNLGTFSVKDGDATSGHARIKLSPETLAAMTPEDNGRITIGFRPEALEIIPEGESTDLSIPIKLDFVEELGSDSFLYGKLVGEGDLGSSSEDVPESGQIVVRAAPNTAPAPGSVFHARIVEGGQHNFSASTGKRLP</sequence>